<sequence length="149" mass="16192">MRSGSPDFPLLGLKACSVWTASYLGRVCHEPIYVFFRRRLGSGSATLFFHMRSLSQLPAADGCALPAALAGHPRPLRHSIHPELWEHRHRAGWRWKDGKAVLSFLALSAVSTSGALGANELTKSCLWNCRAEGGCGIQGGIMSNTFLIS</sequence>
<organism evidence="1 2">
    <name type="scientific">Zizania palustris</name>
    <name type="common">Northern wild rice</name>
    <dbReference type="NCBI Taxonomy" id="103762"/>
    <lineage>
        <taxon>Eukaryota</taxon>
        <taxon>Viridiplantae</taxon>
        <taxon>Streptophyta</taxon>
        <taxon>Embryophyta</taxon>
        <taxon>Tracheophyta</taxon>
        <taxon>Spermatophyta</taxon>
        <taxon>Magnoliopsida</taxon>
        <taxon>Liliopsida</taxon>
        <taxon>Poales</taxon>
        <taxon>Poaceae</taxon>
        <taxon>BOP clade</taxon>
        <taxon>Oryzoideae</taxon>
        <taxon>Oryzeae</taxon>
        <taxon>Zizaniinae</taxon>
        <taxon>Zizania</taxon>
    </lineage>
</organism>
<accession>A0A8J5WQX8</accession>
<dbReference type="EMBL" id="JAAALK010000079">
    <property type="protein sequence ID" value="KAG8095880.1"/>
    <property type="molecule type" value="Genomic_DNA"/>
</dbReference>
<name>A0A8J5WQX8_ZIZPA</name>
<dbReference type="Proteomes" id="UP000729402">
    <property type="component" value="Unassembled WGS sequence"/>
</dbReference>
<proteinExistence type="predicted"/>
<keyword evidence="2" id="KW-1185">Reference proteome</keyword>
<gene>
    <name evidence="1" type="ORF">GUJ93_ZPchr0013g34338</name>
</gene>
<reference evidence="1" key="1">
    <citation type="journal article" date="2021" name="bioRxiv">
        <title>Whole Genome Assembly and Annotation of Northern Wild Rice, Zizania palustris L., Supports a Whole Genome Duplication in the Zizania Genus.</title>
        <authorList>
            <person name="Haas M."/>
            <person name="Kono T."/>
            <person name="Macchietto M."/>
            <person name="Millas R."/>
            <person name="McGilp L."/>
            <person name="Shao M."/>
            <person name="Duquette J."/>
            <person name="Hirsch C.N."/>
            <person name="Kimball J."/>
        </authorList>
    </citation>
    <scope>NUCLEOTIDE SEQUENCE</scope>
    <source>
        <tissue evidence="1">Fresh leaf tissue</tissue>
    </source>
</reference>
<evidence type="ECO:0000313" key="2">
    <source>
        <dbReference type="Proteomes" id="UP000729402"/>
    </source>
</evidence>
<evidence type="ECO:0000313" key="1">
    <source>
        <dbReference type="EMBL" id="KAG8095880.1"/>
    </source>
</evidence>
<reference evidence="1" key="2">
    <citation type="submission" date="2021-02" db="EMBL/GenBank/DDBJ databases">
        <authorList>
            <person name="Kimball J.A."/>
            <person name="Haas M.W."/>
            <person name="Macchietto M."/>
            <person name="Kono T."/>
            <person name="Duquette J."/>
            <person name="Shao M."/>
        </authorList>
    </citation>
    <scope>NUCLEOTIDE SEQUENCE</scope>
    <source>
        <tissue evidence="1">Fresh leaf tissue</tissue>
    </source>
</reference>
<comment type="caution">
    <text evidence="1">The sequence shown here is derived from an EMBL/GenBank/DDBJ whole genome shotgun (WGS) entry which is preliminary data.</text>
</comment>
<protein>
    <submittedName>
        <fullName evidence="1">Uncharacterized protein</fullName>
    </submittedName>
</protein>
<dbReference type="AlphaFoldDB" id="A0A8J5WQX8"/>